<dbReference type="Proteomes" id="UP000314294">
    <property type="component" value="Unassembled WGS sequence"/>
</dbReference>
<organism evidence="2 3">
    <name type="scientific">Liparis tanakae</name>
    <name type="common">Tanaka's snailfish</name>
    <dbReference type="NCBI Taxonomy" id="230148"/>
    <lineage>
        <taxon>Eukaryota</taxon>
        <taxon>Metazoa</taxon>
        <taxon>Chordata</taxon>
        <taxon>Craniata</taxon>
        <taxon>Vertebrata</taxon>
        <taxon>Euteleostomi</taxon>
        <taxon>Actinopterygii</taxon>
        <taxon>Neopterygii</taxon>
        <taxon>Teleostei</taxon>
        <taxon>Neoteleostei</taxon>
        <taxon>Acanthomorphata</taxon>
        <taxon>Eupercaria</taxon>
        <taxon>Perciformes</taxon>
        <taxon>Cottioidei</taxon>
        <taxon>Cottales</taxon>
        <taxon>Liparidae</taxon>
        <taxon>Liparis</taxon>
    </lineage>
</organism>
<comment type="caution">
    <text evidence="2">The sequence shown here is derived from an EMBL/GenBank/DDBJ whole genome shotgun (WGS) entry which is preliminary data.</text>
</comment>
<reference evidence="2 3" key="1">
    <citation type="submission" date="2019-03" db="EMBL/GenBank/DDBJ databases">
        <title>First draft genome of Liparis tanakae, snailfish: a comprehensive survey of snailfish specific genes.</title>
        <authorList>
            <person name="Kim W."/>
            <person name="Song I."/>
            <person name="Jeong J.-H."/>
            <person name="Kim D."/>
            <person name="Kim S."/>
            <person name="Ryu S."/>
            <person name="Song J.Y."/>
            <person name="Lee S.K."/>
        </authorList>
    </citation>
    <scope>NUCLEOTIDE SEQUENCE [LARGE SCALE GENOMIC DNA]</scope>
    <source>
        <tissue evidence="2">Muscle</tissue>
    </source>
</reference>
<sequence>MQDKKTDQKHGVSRKILLLSSVVFHMQGRGGEERGGKESPGEVEKKKKKKEKKEKKKRRERLNGRKK</sequence>
<keyword evidence="3" id="KW-1185">Reference proteome</keyword>
<evidence type="ECO:0000313" key="3">
    <source>
        <dbReference type="Proteomes" id="UP000314294"/>
    </source>
</evidence>
<feature type="compositionally biased region" description="Basic residues" evidence="1">
    <location>
        <begin position="46"/>
        <end position="67"/>
    </location>
</feature>
<accession>A0A4Z2EPI1</accession>
<name>A0A4Z2EPI1_9TELE</name>
<dbReference type="EMBL" id="SRLO01004220">
    <property type="protein sequence ID" value="TNN30695.1"/>
    <property type="molecule type" value="Genomic_DNA"/>
</dbReference>
<protein>
    <submittedName>
        <fullName evidence="2">Uncharacterized protein</fullName>
    </submittedName>
</protein>
<evidence type="ECO:0000256" key="1">
    <source>
        <dbReference type="SAM" id="MobiDB-lite"/>
    </source>
</evidence>
<feature type="compositionally biased region" description="Basic and acidic residues" evidence="1">
    <location>
        <begin position="30"/>
        <end position="45"/>
    </location>
</feature>
<gene>
    <name evidence="2" type="ORF">EYF80_059153</name>
</gene>
<dbReference type="AlphaFoldDB" id="A0A4Z2EPI1"/>
<proteinExistence type="predicted"/>
<feature type="region of interest" description="Disordered" evidence="1">
    <location>
        <begin position="27"/>
        <end position="67"/>
    </location>
</feature>
<evidence type="ECO:0000313" key="2">
    <source>
        <dbReference type="EMBL" id="TNN30695.1"/>
    </source>
</evidence>